<organism evidence="7 8">
    <name type="scientific">Rhodothermus marinus (strain ATCC 43812 / DSM 4252 / R-10)</name>
    <name type="common">Rhodothermus obamensis</name>
    <dbReference type="NCBI Taxonomy" id="518766"/>
    <lineage>
        <taxon>Bacteria</taxon>
        <taxon>Pseudomonadati</taxon>
        <taxon>Rhodothermota</taxon>
        <taxon>Rhodothermia</taxon>
        <taxon>Rhodothermales</taxon>
        <taxon>Rhodothermaceae</taxon>
        <taxon>Rhodothermus</taxon>
    </lineage>
</organism>
<dbReference type="HOGENOM" id="CLU_022017_7_3_10"/>
<name>D0MF27_RHOM4</name>
<dbReference type="InterPro" id="IPR002797">
    <property type="entry name" value="Polysacc_synth"/>
</dbReference>
<evidence type="ECO:0000256" key="1">
    <source>
        <dbReference type="ARBA" id="ARBA00004651"/>
    </source>
</evidence>
<evidence type="ECO:0000256" key="3">
    <source>
        <dbReference type="ARBA" id="ARBA00022692"/>
    </source>
</evidence>
<evidence type="ECO:0000256" key="4">
    <source>
        <dbReference type="ARBA" id="ARBA00022989"/>
    </source>
</evidence>
<evidence type="ECO:0000256" key="6">
    <source>
        <dbReference type="SAM" id="Phobius"/>
    </source>
</evidence>
<keyword evidence="2" id="KW-1003">Cell membrane</keyword>
<dbReference type="STRING" id="518766.Rmar_0577"/>
<evidence type="ECO:0000313" key="8">
    <source>
        <dbReference type="Proteomes" id="UP000002221"/>
    </source>
</evidence>
<feature type="transmembrane region" description="Helical" evidence="6">
    <location>
        <begin position="155"/>
        <end position="177"/>
    </location>
</feature>
<keyword evidence="4 6" id="KW-1133">Transmembrane helix</keyword>
<accession>D0MF27</accession>
<evidence type="ECO:0000256" key="5">
    <source>
        <dbReference type="ARBA" id="ARBA00023136"/>
    </source>
</evidence>
<feature type="transmembrane region" description="Helical" evidence="6">
    <location>
        <begin position="189"/>
        <end position="210"/>
    </location>
</feature>
<dbReference type="AlphaFoldDB" id="D0MF27"/>
<dbReference type="PANTHER" id="PTHR30250:SF11">
    <property type="entry name" value="O-ANTIGEN TRANSPORTER-RELATED"/>
    <property type="match status" value="1"/>
</dbReference>
<protein>
    <submittedName>
        <fullName evidence="7">Polysaccharide biosynthesis protein</fullName>
    </submittedName>
</protein>
<evidence type="ECO:0000256" key="2">
    <source>
        <dbReference type="ARBA" id="ARBA00022475"/>
    </source>
</evidence>
<feature type="transmembrane region" description="Helical" evidence="6">
    <location>
        <begin position="429"/>
        <end position="450"/>
    </location>
</feature>
<gene>
    <name evidence="7" type="ordered locus">Rmar_0577</name>
</gene>
<feature type="transmembrane region" description="Helical" evidence="6">
    <location>
        <begin position="222"/>
        <end position="241"/>
    </location>
</feature>
<comment type="subcellular location">
    <subcellularLocation>
        <location evidence="1">Cell membrane</location>
        <topology evidence="1">Multi-pass membrane protein</topology>
    </subcellularLocation>
</comment>
<dbReference type="eggNOG" id="COG2244">
    <property type="taxonomic scope" value="Bacteria"/>
</dbReference>
<feature type="transmembrane region" description="Helical" evidence="6">
    <location>
        <begin position="59"/>
        <end position="78"/>
    </location>
</feature>
<feature type="transmembrane region" description="Helical" evidence="6">
    <location>
        <begin position="456"/>
        <end position="476"/>
    </location>
</feature>
<keyword evidence="3 6" id="KW-0812">Transmembrane</keyword>
<dbReference type="KEGG" id="rmr:Rmar_0577"/>
<feature type="transmembrane region" description="Helical" evidence="6">
    <location>
        <begin position="307"/>
        <end position="329"/>
    </location>
</feature>
<feature type="transmembrane region" description="Helical" evidence="6">
    <location>
        <begin position="90"/>
        <end position="113"/>
    </location>
</feature>
<proteinExistence type="predicted"/>
<sequence>MSRTASQRTLSRLLRQGSVYALGNLLLKASGLLLAPLYLNTTLLPQAAYGYLVLLEATAQLLLPLLGLGLTTGLLKFATDPAQRDRQEAVPFTVLSVSLGVALLVLGLSWVVAPRLGTLLGQPDGAMILRLFGVYLAAKLLSGVPLAFLRLRERAALYTTAILLETALLIGGVYYFLAHAQLGLRGVVQAMALASGSSALVLVGGMVRVVPRRWDPRLVGALMRFGLPLALAGVALPVLHVGDRYLLGWLADPETVAVYGWAARLSGVLNMLLVQSFQLAFAVIGLKALGEQPEGEAALHRRTFRHYTIWGGWIALALSLGAYDVTALLASDAAYLKADPLVLPLSLGYLLFGLYNIFVNVLYAAGASRFIAWNVVAAGLLNVGLNLWWIPKLGAMGAALATVVAYGVLAGGAAWRALRVRPTTYPWRVLLLVLALVVGLALPGYMTTFWPPAMRLAVRALLILLYGPLVVALRLYRPEELREGWQWLRRQWRQMRTPTG</sequence>
<feature type="transmembrane region" description="Helical" evidence="6">
    <location>
        <begin position="261"/>
        <end position="286"/>
    </location>
</feature>
<reference evidence="7 8" key="1">
    <citation type="journal article" date="2009" name="Stand. Genomic Sci.">
        <title>Complete genome sequence of Rhodothermus marinus type strain (R-10).</title>
        <authorList>
            <person name="Nolan M."/>
            <person name="Tindall B.J."/>
            <person name="Pomrenke H."/>
            <person name="Lapidus A."/>
            <person name="Copeland A."/>
            <person name="Glavina Del Rio T."/>
            <person name="Lucas S."/>
            <person name="Chen F."/>
            <person name="Tice H."/>
            <person name="Cheng J.F."/>
            <person name="Saunders E."/>
            <person name="Han C."/>
            <person name="Bruce D."/>
            <person name="Goodwin L."/>
            <person name="Chain P."/>
            <person name="Pitluck S."/>
            <person name="Ovchinikova G."/>
            <person name="Pati A."/>
            <person name="Ivanova N."/>
            <person name="Mavromatis K."/>
            <person name="Chen A."/>
            <person name="Palaniappan K."/>
            <person name="Land M."/>
            <person name="Hauser L."/>
            <person name="Chang Y.J."/>
            <person name="Jeffries C.D."/>
            <person name="Brettin T."/>
            <person name="Goker M."/>
            <person name="Bristow J."/>
            <person name="Eisen J.A."/>
            <person name="Markowitz V."/>
            <person name="Hugenholtz P."/>
            <person name="Kyrpides N.C."/>
            <person name="Klenk H.P."/>
            <person name="Detter J.C."/>
        </authorList>
    </citation>
    <scope>NUCLEOTIDE SEQUENCE [LARGE SCALE GENOMIC DNA]</scope>
    <source>
        <strain evidence="8">ATCC 43812 / DSM 4252 / R-10</strain>
    </source>
</reference>
<keyword evidence="5 6" id="KW-0472">Membrane</keyword>
<dbReference type="Proteomes" id="UP000002221">
    <property type="component" value="Chromosome"/>
</dbReference>
<feature type="transmembrane region" description="Helical" evidence="6">
    <location>
        <begin position="21"/>
        <end position="39"/>
    </location>
</feature>
<feature type="transmembrane region" description="Helical" evidence="6">
    <location>
        <begin position="125"/>
        <end position="148"/>
    </location>
</feature>
<dbReference type="RefSeq" id="WP_012843089.1">
    <property type="nucleotide sequence ID" value="NC_013501.1"/>
</dbReference>
<dbReference type="InterPro" id="IPR050833">
    <property type="entry name" value="Poly_Biosynth_Transport"/>
</dbReference>
<feature type="transmembrane region" description="Helical" evidence="6">
    <location>
        <begin position="370"/>
        <end position="390"/>
    </location>
</feature>
<dbReference type="OrthoDB" id="3249502at2"/>
<keyword evidence="8" id="KW-1185">Reference proteome</keyword>
<dbReference type="GO" id="GO:0005886">
    <property type="term" value="C:plasma membrane"/>
    <property type="evidence" value="ECO:0007669"/>
    <property type="project" value="UniProtKB-SubCell"/>
</dbReference>
<dbReference type="EMBL" id="CP001807">
    <property type="protein sequence ID" value="ACY47477.1"/>
    <property type="molecule type" value="Genomic_DNA"/>
</dbReference>
<feature type="transmembrane region" description="Helical" evidence="6">
    <location>
        <begin position="341"/>
        <end position="363"/>
    </location>
</feature>
<evidence type="ECO:0000313" key="7">
    <source>
        <dbReference type="EMBL" id="ACY47477.1"/>
    </source>
</evidence>
<dbReference type="PANTHER" id="PTHR30250">
    <property type="entry name" value="PST FAMILY PREDICTED COLANIC ACID TRANSPORTER"/>
    <property type="match status" value="1"/>
</dbReference>
<dbReference type="Pfam" id="PF01943">
    <property type="entry name" value="Polysacc_synt"/>
    <property type="match status" value="1"/>
</dbReference>
<feature type="transmembrane region" description="Helical" evidence="6">
    <location>
        <begin position="396"/>
        <end position="417"/>
    </location>
</feature>